<dbReference type="Pfam" id="PF00400">
    <property type="entry name" value="WD40"/>
    <property type="match status" value="3"/>
</dbReference>
<dbReference type="InterPro" id="IPR015943">
    <property type="entry name" value="WD40/YVTN_repeat-like_dom_sf"/>
</dbReference>
<dbReference type="InterPro" id="IPR001680">
    <property type="entry name" value="WD40_rpt"/>
</dbReference>
<dbReference type="PANTHER" id="PTHR14091:SF0">
    <property type="entry name" value="PERIODIC TRYPTOPHAN PROTEIN 1 HOMOLOG"/>
    <property type="match status" value="1"/>
</dbReference>
<evidence type="ECO:0000256" key="3">
    <source>
        <dbReference type="ARBA" id="ARBA00022737"/>
    </source>
</evidence>
<dbReference type="SUPFAM" id="SSF50978">
    <property type="entry name" value="WD40 repeat-like"/>
    <property type="match status" value="1"/>
</dbReference>
<dbReference type="GeneID" id="100214073"/>
<dbReference type="OMA" id="CFVPRGV"/>
<protein>
    <submittedName>
        <fullName evidence="6">Periodic tryptophan protein 1 homolog</fullName>
    </submittedName>
</protein>
<dbReference type="InterPro" id="IPR019775">
    <property type="entry name" value="WD40_repeat_CS"/>
</dbReference>
<feature type="repeat" description="WD" evidence="4">
    <location>
        <begin position="357"/>
        <end position="390"/>
    </location>
</feature>
<dbReference type="InterPro" id="IPR036322">
    <property type="entry name" value="WD40_repeat_dom_sf"/>
</dbReference>
<reference evidence="6" key="1">
    <citation type="journal article" date="2013" name="Genome Biol. Evol.">
        <title>Punctuated emergences of genetic and phenotypic innovations in eumetazoan, bilaterian, euteleostome, and hominidae ancestors.</title>
        <authorList>
            <person name="Wenger Y."/>
            <person name="Galliot B."/>
        </authorList>
    </citation>
    <scope>NUCLEOTIDE SEQUENCE</scope>
    <source>
        <tissue evidence="6">Whole animals</tissue>
    </source>
</reference>
<dbReference type="PROSITE" id="PS50294">
    <property type="entry name" value="WD_REPEATS_REGION"/>
    <property type="match status" value="1"/>
</dbReference>
<evidence type="ECO:0000313" key="6">
    <source>
        <dbReference type="EMBL" id="CDG70157.1"/>
    </source>
</evidence>
<dbReference type="InterPro" id="IPR044285">
    <property type="entry name" value="PWP1"/>
</dbReference>
<keyword evidence="5" id="KW-0175">Coiled coil</keyword>
<gene>
    <name evidence="6" type="primary">PWP1</name>
</gene>
<dbReference type="EMBL" id="HAAD01003925">
    <property type="protein sequence ID" value="CDG70157.1"/>
    <property type="molecule type" value="mRNA"/>
</dbReference>
<evidence type="ECO:0000256" key="1">
    <source>
        <dbReference type="ARBA" id="ARBA00022553"/>
    </source>
</evidence>
<dbReference type="AlphaFoldDB" id="T2MDY0"/>
<keyword evidence="2 4" id="KW-0853">WD repeat</keyword>
<feature type="coiled-coil region" evidence="5">
    <location>
        <begin position="24"/>
        <end position="51"/>
    </location>
</feature>
<evidence type="ECO:0000256" key="2">
    <source>
        <dbReference type="ARBA" id="ARBA00022574"/>
    </source>
</evidence>
<keyword evidence="3" id="KW-0677">Repeat</keyword>
<dbReference type="OrthoDB" id="270624at2759"/>
<feature type="repeat" description="WD" evidence="4">
    <location>
        <begin position="229"/>
        <end position="271"/>
    </location>
</feature>
<dbReference type="Gene3D" id="2.130.10.10">
    <property type="entry name" value="YVTN repeat-like/Quinoprotein amine dehydrogenase"/>
    <property type="match status" value="1"/>
</dbReference>
<dbReference type="PANTHER" id="PTHR14091">
    <property type="entry name" value="PERIODIC TRYPTOPHAN PROTEIN 1"/>
    <property type="match status" value="1"/>
</dbReference>
<accession>T2MDY0</accession>
<organism evidence="6">
    <name type="scientific">Hydra vulgaris</name>
    <name type="common">Hydra</name>
    <name type="synonym">Hydra attenuata</name>
    <dbReference type="NCBI Taxonomy" id="6087"/>
    <lineage>
        <taxon>Eukaryota</taxon>
        <taxon>Metazoa</taxon>
        <taxon>Cnidaria</taxon>
        <taxon>Hydrozoa</taxon>
        <taxon>Hydroidolina</taxon>
        <taxon>Anthoathecata</taxon>
        <taxon>Aplanulata</taxon>
        <taxon>Hydridae</taxon>
        <taxon>Hydra</taxon>
    </lineage>
</organism>
<dbReference type="SMART" id="SM00320">
    <property type="entry name" value="WD40"/>
    <property type="match status" value="3"/>
</dbReference>
<dbReference type="PROSITE" id="PS00678">
    <property type="entry name" value="WD_REPEATS_1"/>
    <property type="match status" value="1"/>
</dbReference>
<dbReference type="GO" id="GO:0006364">
    <property type="term" value="P:rRNA processing"/>
    <property type="evidence" value="ECO:0007669"/>
    <property type="project" value="InterPro"/>
</dbReference>
<dbReference type="PROSITE" id="PS50082">
    <property type="entry name" value="WD_REPEATS_2"/>
    <property type="match status" value="2"/>
</dbReference>
<proteinExistence type="evidence at transcript level"/>
<evidence type="ECO:0000256" key="5">
    <source>
        <dbReference type="SAM" id="Coils"/>
    </source>
</evidence>
<dbReference type="KEGG" id="hmg:100214073"/>
<keyword evidence="1" id="KW-0597">Phosphoprotein</keyword>
<dbReference type="GO" id="GO:0005634">
    <property type="term" value="C:nucleus"/>
    <property type="evidence" value="ECO:0007669"/>
    <property type="project" value="TreeGrafter"/>
</dbReference>
<sequence length="501" mass="56328">MLTCGTWVKRGVAKEVPDKVEISADELKELLQETKEQINDLGENVEDLDEMQEKIISGKEDPVYDDSDEEIKAEYGLDDYDEEGTKMTGAGMAGLMYFVSTEEDPYVDLKGMDDEDKEDYVIKKNDNLFVVGKMEEDHSCLDVYVYNEEESSQYVHHDILLESYPLCLEWLSYDPVLDGKPGNYIAVGTMEPDILIWDLDIVDVVEPAFVLSGMKKKKKKKLKASSTNDNGHTDAVLSLSWNHNIVNVLGSASADKTIKLWDMSKCECVHTLTHHTDKVQSIQWHPHESQSLLSGSFDKKAVLLDCRTPNVFKSWSLSGECEKVLWDHLSPCNFYVSTDDGIVLYCDVRSDQPIFTIHAHEEAVTGMCLSANIPGTLTTVSSDKKLKVWDTTGKKPTCVMSRDMKMGGLNFITACPDVNNLCAVGGEKDGLRILNVMDTTKGKEYFRNEAMASESNAKSNKDDTTEKKMDIDFHVDAMKTLSLKTDKNTGIIRKKKKKKKK</sequence>
<name>T2MDY0_HYDVU</name>
<evidence type="ECO:0000256" key="4">
    <source>
        <dbReference type="PROSITE-ProRule" id="PRU00221"/>
    </source>
</evidence>